<evidence type="ECO:0000313" key="2">
    <source>
        <dbReference type="Proteomes" id="UP001148629"/>
    </source>
</evidence>
<reference evidence="1" key="1">
    <citation type="submission" date="2022-08" db="EMBL/GenBank/DDBJ databases">
        <title>Genome Sequence of Fusarium decemcellulare.</title>
        <authorList>
            <person name="Buettner E."/>
        </authorList>
    </citation>
    <scope>NUCLEOTIDE SEQUENCE</scope>
    <source>
        <strain evidence="1">Babe19</strain>
    </source>
</reference>
<comment type="caution">
    <text evidence="1">The sequence shown here is derived from an EMBL/GenBank/DDBJ whole genome shotgun (WGS) entry which is preliminary data.</text>
</comment>
<dbReference type="EMBL" id="JANRMS010000357">
    <property type="protein sequence ID" value="KAJ3541335.1"/>
    <property type="molecule type" value="Genomic_DNA"/>
</dbReference>
<sequence>MHATKKLTVLITGCSPGGAGAALAIAFRNAGHHVYATGRNLAKLSPLEEHGIHTVALDNTSSSSITDAVTSVTSLLPAGRGLDILINNAGGSYIMPIVDISLDAAKELFDLNVWSQIAVTQAFLPLLLQASSSPGTTSMIVNHTSVGSVTALPFQGVYNASKAALAMLTQTMRMELAAFRVRVIELKTAGVHTNIITNSNANKNADKLPQGSIYEPAREVVEKAMSQEGLSDTGIPAEQWASEVMSSLLSKNPPSVIWKGESASIAHVASMIPCNMFEGMLKKMTKLDVVEEIIKEHRA</sequence>
<name>A0ACC1SK46_9HYPO</name>
<organism evidence="1 2">
    <name type="scientific">Fusarium decemcellulare</name>
    <dbReference type="NCBI Taxonomy" id="57161"/>
    <lineage>
        <taxon>Eukaryota</taxon>
        <taxon>Fungi</taxon>
        <taxon>Dikarya</taxon>
        <taxon>Ascomycota</taxon>
        <taxon>Pezizomycotina</taxon>
        <taxon>Sordariomycetes</taxon>
        <taxon>Hypocreomycetidae</taxon>
        <taxon>Hypocreales</taxon>
        <taxon>Nectriaceae</taxon>
        <taxon>Fusarium</taxon>
        <taxon>Fusarium decemcellulare species complex</taxon>
    </lineage>
</organism>
<gene>
    <name evidence="1" type="ORF">NM208_g4654</name>
</gene>
<protein>
    <submittedName>
        <fullName evidence="1">Uncharacterized protein</fullName>
    </submittedName>
</protein>
<proteinExistence type="predicted"/>
<dbReference type="Proteomes" id="UP001148629">
    <property type="component" value="Unassembled WGS sequence"/>
</dbReference>
<keyword evidence="2" id="KW-1185">Reference proteome</keyword>
<evidence type="ECO:0000313" key="1">
    <source>
        <dbReference type="EMBL" id="KAJ3541335.1"/>
    </source>
</evidence>
<accession>A0ACC1SK46</accession>